<sequence>MILSTVVVLLAASQAFSYIPLESGNVHRPEILLAKWTPRDIYTLEKICQINEVEKYRRTPFEGTFEDLEYDNIFLNKIVGRKTQREIQHCCNKYTVTEKKQCMKNVRENYLDNYCDKGLDHTCCKTEYENRYTCFAKNPFRRVSPVSPLELEEEIFNTPNVRRMQQERRLLNELAVENYEKPFVAGLLPEDLNEERFSYLEKLEDISGVFRPQREINEILAEEIYGNEREQRRWGRDLDIVGQETLLAESMVAGESLYDNVYEQDRLERLAGFESTADKWETLETLNRVGRRCMTPDCRLESKVELENEILREKIIEGERPCSESHECRRRLEQATKVAAEQVCANKMFRGGRHQTEKCCRAGALVGKMVGRKHREVCTPALFKFQLKSQGCMNNRLECKQTFVECCHEHAERAREERLVEKDYLRHDAIEKELFREQLEQPIYERRFF</sequence>
<feature type="signal peptide" evidence="1">
    <location>
        <begin position="1"/>
        <end position="17"/>
    </location>
</feature>
<dbReference type="Proteomes" id="UP000887565">
    <property type="component" value="Unplaced"/>
</dbReference>
<keyword evidence="2" id="KW-1185">Reference proteome</keyword>
<reference evidence="3" key="1">
    <citation type="submission" date="2022-11" db="UniProtKB">
        <authorList>
            <consortium name="WormBaseParasite"/>
        </authorList>
    </citation>
    <scope>IDENTIFICATION</scope>
</reference>
<evidence type="ECO:0000256" key="1">
    <source>
        <dbReference type="SAM" id="SignalP"/>
    </source>
</evidence>
<keyword evidence="1" id="KW-0732">Signal</keyword>
<feature type="chain" id="PRO_5037364054" evidence="1">
    <location>
        <begin position="18"/>
        <end position="449"/>
    </location>
</feature>
<organism evidence="2 3">
    <name type="scientific">Romanomermis culicivorax</name>
    <name type="common">Nematode worm</name>
    <dbReference type="NCBI Taxonomy" id="13658"/>
    <lineage>
        <taxon>Eukaryota</taxon>
        <taxon>Metazoa</taxon>
        <taxon>Ecdysozoa</taxon>
        <taxon>Nematoda</taxon>
        <taxon>Enoplea</taxon>
        <taxon>Dorylaimia</taxon>
        <taxon>Mermithida</taxon>
        <taxon>Mermithoidea</taxon>
        <taxon>Mermithidae</taxon>
        <taxon>Romanomermis</taxon>
    </lineage>
</organism>
<dbReference type="WBParaSite" id="nRc.2.0.1.t39852-RA">
    <property type="protein sequence ID" value="nRc.2.0.1.t39852-RA"/>
    <property type="gene ID" value="nRc.2.0.1.g39852"/>
</dbReference>
<evidence type="ECO:0000313" key="2">
    <source>
        <dbReference type="Proteomes" id="UP000887565"/>
    </source>
</evidence>
<proteinExistence type="predicted"/>
<evidence type="ECO:0000313" key="3">
    <source>
        <dbReference type="WBParaSite" id="nRc.2.0.1.t39852-RA"/>
    </source>
</evidence>
<accession>A0A915KLY0</accession>
<name>A0A915KLY0_ROMCU</name>
<protein>
    <submittedName>
        <fullName evidence="3">Uncharacterized protein</fullName>
    </submittedName>
</protein>
<dbReference type="Gene3D" id="1.10.246.10">
    <property type="match status" value="1"/>
</dbReference>
<dbReference type="AlphaFoldDB" id="A0A915KLY0"/>